<dbReference type="GO" id="GO:0000329">
    <property type="term" value="C:fungal-type vacuole membrane"/>
    <property type="evidence" value="ECO:0007669"/>
    <property type="project" value="TreeGrafter"/>
</dbReference>
<dbReference type="InterPro" id="IPR002259">
    <property type="entry name" value="Eqnu_transpt"/>
</dbReference>
<evidence type="ECO:0000256" key="2">
    <source>
        <dbReference type="ARBA" id="ARBA00007965"/>
    </source>
</evidence>
<dbReference type="GO" id="GO:0005886">
    <property type="term" value="C:plasma membrane"/>
    <property type="evidence" value="ECO:0007669"/>
    <property type="project" value="TreeGrafter"/>
</dbReference>
<name>A0A0C9N8B6_9FUNG</name>
<feature type="transmembrane region" description="Helical" evidence="7">
    <location>
        <begin position="109"/>
        <end position="130"/>
    </location>
</feature>
<evidence type="ECO:0000313" key="9">
    <source>
        <dbReference type="Proteomes" id="UP000053815"/>
    </source>
</evidence>
<proteinExistence type="inferred from homology"/>
<feature type="transmembrane region" description="Helical" evidence="7">
    <location>
        <begin position="76"/>
        <end position="102"/>
    </location>
</feature>
<evidence type="ECO:0000256" key="5">
    <source>
        <dbReference type="ARBA" id="ARBA00022989"/>
    </source>
</evidence>
<comment type="similarity">
    <text evidence="2">Belongs to the SLC29A/ENT transporter (TC 2.A.57) family.</text>
</comment>
<dbReference type="GO" id="GO:0034257">
    <property type="term" value="F:nicotinamide riboside transmembrane transporter activity"/>
    <property type="evidence" value="ECO:0007669"/>
    <property type="project" value="TreeGrafter"/>
</dbReference>
<dbReference type="AlphaFoldDB" id="A0A0C9N8B6"/>
<keyword evidence="9" id="KW-1185">Reference proteome</keyword>
<evidence type="ECO:0000313" key="8">
    <source>
        <dbReference type="EMBL" id="GAN10873.1"/>
    </source>
</evidence>
<evidence type="ECO:0000256" key="6">
    <source>
        <dbReference type="ARBA" id="ARBA00023136"/>
    </source>
</evidence>
<accession>A0A0C9N8B6</accession>
<dbReference type="PANTHER" id="PTHR10332">
    <property type="entry name" value="EQUILIBRATIVE NUCLEOSIDE TRANSPORTER"/>
    <property type="match status" value="1"/>
</dbReference>
<evidence type="ECO:0000256" key="4">
    <source>
        <dbReference type="ARBA" id="ARBA00022692"/>
    </source>
</evidence>
<evidence type="ECO:0000256" key="7">
    <source>
        <dbReference type="SAM" id="Phobius"/>
    </source>
</evidence>
<feature type="transmembrane region" description="Helical" evidence="7">
    <location>
        <begin position="287"/>
        <end position="310"/>
    </location>
</feature>
<feature type="transmembrane region" description="Helical" evidence="7">
    <location>
        <begin position="179"/>
        <end position="201"/>
    </location>
</feature>
<dbReference type="PANTHER" id="PTHR10332:SF88">
    <property type="entry name" value="EQUILIBRATIVE NUCLEOSIDE TRANSPORTER 1, ISOFORM A"/>
    <property type="match status" value="1"/>
</dbReference>
<reference evidence="8" key="1">
    <citation type="submission" date="2014-09" db="EMBL/GenBank/DDBJ databases">
        <title>Draft genome sequence of an oleaginous Mucoromycotina fungus Mucor ambiguus NBRC6742.</title>
        <authorList>
            <person name="Takeda I."/>
            <person name="Yamane N."/>
            <person name="Morita T."/>
            <person name="Tamano K."/>
            <person name="Machida M."/>
            <person name="Baker S."/>
            <person name="Koike H."/>
        </authorList>
    </citation>
    <scope>NUCLEOTIDE SEQUENCE</scope>
    <source>
        <strain evidence="8">NBRC 6742</strain>
    </source>
</reference>
<comment type="subcellular location">
    <subcellularLocation>
        <location evidence="1">Membrane</location>
        <topology evidence="1">Multi-pass membrane protein</topology>
    </subcellularLocation>
</comment>
<evidence type="ECO:0000256" key="3">
    <source>
        <dbReference type="ARBA" id="ARBA00022448"/>
    </source>
</evidence>
<sequence length="378" mass="42599">MLRPKLSPGKQEEAHMLFQVSTFQQPMFKKWKSTFFSSASYILANDDTQHENLLAPEEQDDTAAEPQHTNQQFPLIVYWIYFTYGIAMLLPWNVSLAVLLWIRQKKNTLKVAIVVPLSVNLLIFSFFALSSLTDPKESAAVSYFWTTIAFMVITGLTTSMIQLTVLAETSQLLPKYMQAVMSGQGIAGVSVALFSLLTTLLFKRQQLDAIATFYYFISALLVTLVAIMGHFALIRQPAYRRLTRDSASTLDTIPMTITMESTASPTNTTTNPGKNGMRDIITKKTPGYIFSIIYIYIITLALFPSITVLIRSVNNVDSATFISLHFLLFNIGDWIGRTLPIFACCQRHALLWSHIVVCHQQWMADESRFHSSTKSSEA</sequence>
<protein>
    <submittedName>
        <fullName evidence="8">Solute carrier family 29 (Equilibrative nucleoside transporter), member 4</fullName>
    </submittedName>
</protein>
<keyword evidence="4 7" id="KW-0812">Transmembrane</keyword>
<gene>
    <name evidence="8" type="ORF">MAM1_0419d10423</name>
</gene>
<keyword evidence="3" id="KW-0813">Transport</keyword>
<dbReference type="Pfam" id="PF01733">
    <property type="entry name" value="Nucleoside_tran"/>
    <property type="match status" value="1"/>
</dbReference>
<dbReference type="OrthoDB" id="10261753at2759"/>
<organism evidence="8">
    <name type="scientific">Mucor ambiguus</name>
    <dbReference type="NCBI Taxonomy" id="91626"/>
    <lineage>
        <taxon>Eukaryota</taxon>
        <taxon>Fungi</taxon>
        <taxon>Fungi incertae sedis</taxon>
        <taxon>Mucoromycota</taxon>
        <taxon>Mucoromycotina</taxon>
        <taxon>Mucoromycetes</taxon>
        <taxon>Mucorales</taxon>
        <taxon>Mucorineae</taxon>
        <taxon>Mucoraceae</taxon>
        <taxon>Mucor</taxon>
    </lineage>
</organism>
<dbReference type="Proteomes" id="UP000053815">
    <property type="component" value="Unassembled WGS sequence"/>
</dbReference>
<evidence type="ECO:0000256" key="1">
    <source>
        <dbReference type="ARBA" id="ARBA00004141"/>
    </source>
</evidence>
<keyword evidence="5 7" id="KW-1133">Transmembrane helix</keyword>
<feature type="transmembrane region" description="Helical" evidence="7">
    <location>
        <begin position="213"/>
        <end position="234"/>
    </location>
</feature>
<dbReference type="GO" id="GO:0015205">
    <property type="term" value="F:nucleobase transmembrane transporter activity"/>
    <property type="evidence" value="ECO:0007669"/>
    <property type="project" value="TreeGrafter"/>
</dbReference>
<dbReference type="EMBL" id="DF836708">
    <property type="protein sequence ID" value="GAN10873.1"/>
    <property type="molecule type" value="Genomic_DNA"/>
</dbReference>
<keyword evidence="6 7" id="KW-0472">Membrane</keyword>
<feature type="transmembrane region" description="Helical" evidence="7">
    <location>
        <begin position="142"/>
        <end position="167"/>
    </location>
</feature>